<protein>
    <submittedName>
        <fullName evidence="6">IclR family transcriptional regulator</fullName>
    </submittedName>
</protein>
<evidence type="ECO:0000256" key="2">
    <source>
        <dbReference type="ARBA" id="ARBA00023125"/>
    </source>
</evidence>
<evidence type="ECO:0000313" key="7">
    <source>
        <dbReference type="Proteomes" id="UP001596501"/>
    </source>
</evidence>
<comment type="caution">
    <text evidence="6">The sequence shown here is derived from an EMBL/GenBank/DDBJ whole genome shotgun (WGS) entry which is preliminary data.</text>
</comment>
<reference evidence="7" key="1">
    <citation type="journal article" date="2019" name="Int. J. Syst. Evol. Microbiol.">
        <title>The Global Catalogue of Microorganisms (GCM) 10K type strain sequencing project: providing services to taxonomists for standard genome sequencing and annotation.</title>
        <authorList>
            <consortium name="The Broad Institute Genomics Platform"/>
            <consortium name="The Broad Institute Genome Sequencing Center for Infectious Disease"/>
            <person name="Wu L."/>
            <person name="Ma J."/>
        </authorList>
    </citation>
    <scope>NUCLEOTIDE SEQUENCE [LARGE SCALE GENOMIC DNA]</scope>
    <source>
        <strain evidence="7">CGMCC 1.12371</strain>
    </source>
</reference>
<dbReference type="PROSITE" id="PS51077">
    <property type="entry name" value="HTH_ICLR"/>
    <property type="match status" value="1"/>
</dbReference>
<dbReference type="InterPro" id="IPR036388">
    <property type="entry name" value="WH-like_DNA-bd_sf"/>
</dbReference>
<dbReference type="SUPFAM" id="SSF55781">
    <property type="entry name" value="GAF domain-like"/>
    <property type="match status" value="1"/>
</dbReference>
<organism evidence="6 7">
    <name type="scientific">Hydrogenophaga atypica</name>
    <dbReference type="NCBI Taxonomy" id="249409"/>
    <lineage>
        <taxon>Bacteria</taxon>
        <taxon>Pseudomonadati</taxon>
        <taxon>Pseudomonadota</taxon>
        <taxon>Betaproteobacteria</taxon>
        <taxon>Burkholderiales</taxon>
        <taxon>Comamonadaceae</taxon>
        <taxon>Hydrogenophaga</taxon>
    </lineage>
</organism>
<dbReference type="SUPFAM" id="SSF46785">
    <property type="entry name" value="Winged helix' DNA-binding domain"/>
    <property type="match status" value="1"/>
</dbReference>
<dbReference type="PROSITE" id="PS51078">
    <property type="entry name" value="ICLR_ED"/>
    <property type="match status" value="1"/>
</dbReference>
<dbReference type="InterPro" id="IPR050707">
    <property type="entry name" value="HTH_MetabolicPath_Reg"/>
</dbReference>
<evidence type="ECO:0000256" key="3">
    <source>
        <dbReference type="ARBA" id="ARBA00023163"/>
    </source>
</evidence>
<keyword evidence="7" id="KW-1185">Reference proteome</keyword>
<dbReference type="InterPro" id="IPR036390">
    <property type="entry name" value="WH_DNA-bd_sf"/>
</dbReference>
<proteinExistence type="predicted"/>
<dbReference type="EMBL" id="JBHTCA010000006">
    <property type="protein sequence ID" value="MFC7409381.1"/>
    <property type="molecule type" value="Genomic_DNA"/>
</dbReference>
<keyword evidence="2" id="KW-0238">DNA-binding</keyword>
<keyword evidence="3" id="KW-0804">Transcription</keyword>
<dbReference type="Gene3D" id="3.30.450.40">
    <property type="match status" value="1"/>
</dbReference>
<name>A0ABW2QJZ2_9BURK</name>
<evidence type="ECO:0000259" key="5">
    <source>
        <dbReference type="PROSITE" id="PS51078"/>
    </source>
</evidence>
<sequence>MHAVQVIGRVEVVDRSVQDGAELVSTLAKGLDVLAVLAGGELLGNLQIAQRVGLSKATASRLCTTMAALGYLRLDERTRKYAMGARLLAMGATVQHRCGLLRLAKPLMISLARDTGMVVGMGARERLGMVCLDVANDEGVSVGTSSVGSVLPMADTAMGLAYLAHAGVAERISVLRQLQVAYGRDWKAVRERIEEAMTQYRRQGYVIRHRSCEAGVTAVAAAIELPGHLGVVAFTCATEANSPEVTARLQRAGAGLLDMAAALLRGAVPGR</sequence>
<dbReference type="SMART" id="SM00346">
    <property type="entry name" value="HTH_ICLR"/>
    <property type="match status" value="1"/>
</dbReference>
<dbReference type="InterPro" id="IPR014757">
    <property type="entry name" value="Tscrpt_reg_IclR_C"/>
</dbReference>
<evidence type="ECO:0000256" key="1">
    <source>
        <dbReference type="ARBA" id="ARBA00023015"/>
    </source>
</evidence>
<dbReference type="InterPro" id="IPR005471">
    <property type="entry name" value="Tscrpt_reg_IclR_N"/>
</dbReference>
<evidence type="ECO:0000259" key="4">
    <source>
        <dbReference type="PROSITE" id="PS51077"/>
    </source>
</evidence>
<dbReference type="Pfam" id="PF09339">
    <property type="entry name" value="HTH_IclR"/>
    <property type="match status" value="1"/>
</dbReference>
<feature type="domain" description="IclR-ED" evidence="5">
    <location>
        <begin position="86"/>
        <end position="270"/>
    </location>
</feature>
<dbReference type="Gene3D" id="1.10.10.10">
    <property type="entry name" value="Winged helix-like DNA-binding domain superfamily/Winged helix DNA-binding domain"/>
    <property type="match status" value="1"/>
</dbReference>
<accession>A0ABW2QJZ2</accession>
<gene>
    <name evidence="6" type="ORF">ACFQPB_10965</name>
</gene>
<evidence type="ECO:0000313" key="6">
    <source>
        <dbReference type="EMBL" id="MFC7409381.1"/>
    </source>
</evidence>
<dbReference type="PANTHER" id="PTHR30136:SF33">
    <property type="entry name" value="TRANSCRIPTIONAL REGULATORY PROTEIN"/>
    <property type="match status" value="1"/>
</dbReference>
<dbReference type="Proteomes" id="UP001596501">
    <property type="component" value="Unassembled WGS sequence"/>
</dbReference>
<dbReference type="Pfam" id="PF01614">
    <property type="entry name" value="IclR_C"/>
    <property type="match status" value="1"/>
</dbReference>
<keyword evidence="1" id="KW-0805">Transcription regulation</keyword>
<dbReference type="InterPro" id="IPR029016">
    <property type="entry name" value="GAF-like_dom_sf"/>
</dbReference>
<feature type="domain" description="HTH iclR-type" evidence="4">
    <location>
        <begin position="24"/>
        <end position="85"/>
    </location>
</feature>
<dbReference type="PANTHER" id="PTHR30136">
    <property type="entry name" value="HELIX-TURN-HELIX TRANSCRIPTIONAL REGULATOR, ICLR FAMILY"/>
    <property type="match status" value="1"/>
</dbReference>